<protein>
    <recommendedName>
        <fullName evidence="5">ABC transporter domain-containing protein</fullName>
    </recommendedName>
</protein>
<dbReference type="PANTHER" id="PTHR43776">
    <property type="entry name" value="TRANSPORT ATP-BINDING PROTEIN"/>
    <property type="match status" value="1"/>
</dbReference>
<keyword evidence="7" id="KW-1185">Reference proteome</keyword>
<name>A0A345PD98_9BACI</name>
<keyword evidence="2" id="KW-0813">Transport</keyword>
<dbReference type="InterPro" id="IPR017871">
    <property type="entry name" value="ABC_transporter-like_CS"/>
</dbReference>
<dbReference type="RefSeq" id="WP_114915272.1">
    <property type="nucleotide sequence ID" value="NZ_CP024848.1"/>
</dbReference>
<organism evidence="6 7">
    <name type="scientific">Oceanobacillus zhaokaii</name>
    <dbReference type="NCBI Taxonomy" id="2052660"/>
    <lineage>
        <taxon>Bacteria</taxon>
        <taxon>Bacillati</taxon>
        <taxon>Bacillota</taxon>
        <taxon>Bacilli</taxon>
        <taxon>Bacillales</taxon>
        <taxon>Bacillaceae</taxon>
        <taxon>Oceanobacillus</taxon>
    </lineage>
</organism>
<dbReference type="Proteomes" id="UP000253908">
    <property type="component" value="Chromosome"/>
</dbReference>
<dbReference type="PROSITE" id="PS00211">
    <property type="entry name" value="ABC_TRANSPORTER_1"/>
    <property type="match status" value="1"/>
</dbReference>
<dbReference type="EMBL" id="CP024848">
    <property type="protein sequence ID" value="AXI07978.1"/>
    <property type="molecule type" value="Genomic_DNA"/>
</dbReference>
<dbReference type="InterPro" id="IPR027417">
    <property type="entry name" value="P-loop_NTPase"/>
</dbReference>
<comment type="similarity">
    <text evidence="1">Belongs to the ABC transporter superfamily.</text>
</comment>
<dbReference type="InterPro" id="IPR050319">
    <property type="entry name" value="ABC_transp_ATP-bind"/>
</dbReference>
<keyword evidence="4" id="KW-0067">ATP-binding</keyword>
<dbReference type="InterPro" id="IPR003439">
    <property type="entry name" value="ABC_transporter-like_ATP-bd"/>
</dbReference>
<dbReference type="GO" id="GO:0055085">
    <property type="term" value="P:transmembrane transport"/>
    <property type="evidence" value="ECO:0007669"/>
    <property type="project" value="UniProtKB-ARBA"/>
</dbReference>
<evidence type="ECO:0000313" key="7">
    <source>
        <dbReference type="Proteomes" id="UP000253908"/>
    </source>
</evidence>
<dbReference type="InterPro" id="IPR003593">
    <property type="entry name" value="AAA+_ATPase"/>
</dbReference>
<gene>
    <name evidence="6" type="ORF">CUC15_02830</name>
</gene>
<feature type="domain" description="ABC transporter" evidence="5">
    <location>
        <begin position="283"/>
        <end position="483"/>
    </location>
</feature>
<evidence type="ECO:0000256" key="3">
    <source>
        <dbReference type="ARBA" id="ARBA00022741"/>
    </source>
</evidence>
<evidence type="ECO:0000256" key="1">
    <source>
        <dbReference type="ARBA" id="ARBA00005417"/>
    </source>
</evidence>
<dbReference type="PANTHER" id="PTHR43776:SF7">
    <property type="entry name" value="D,D-DIPEPTIDE TRANSPORT ATP-BINDING PROTEIN DDPF-RELATED"/>
    <property type="match status" value="1"/>
</dbReference>
<dbReference type="KEGG" id="ocn:CUC15_02830"/>
<sequence length="483" mass="53412">MEKKRSSKPLLEVKDFSLSFRQYKKGLHETKLQVVRNLNMCIREGEIIAIVGASGSGKSLLANAILGILPANTIQHGELNYKGIPLTSEKQKQIRGKEIALIPQSVNALDPLMETAKQVQAVIREGNRQEIQENIFLDVGLPIETGKKYPFELSGGMARRVLAAVAMVSGADLIIADEPTPGLDPKALNETVAIIKQLAAAGKGVMFITHDIDTAVKIADKVVVFNQGETVEIADVADFSGHGDKLKHPFTKALWNALPQNDFWGNDLPEEIEANTKSSAERLEIDGITFRYKKGPYLFKNLHLVVNPGEVVGIHGYSGSGKTTMAQIIAGYIKAETGNVLVDRKKGKHSGMNPVQLIWQHPEKAINPRWQMKKVLAECGMLDNELLAELGIKQEWFSRYPSELSGGELQRFCVARALHLNVKYIIADEITTMLDAITQARLWKTIVKLAKMRSVGVLVISHDVQLLNKICDRQIDFEDITNV</sequence>
<reference evidence="7" key="1">
    <citation type="submission" date="2017-11" db="EMBL/GenBank/DDBJ databases">
        <authorList>
            <person name="Zhu W."/>
        </authorList>
    </citation>
    <scope>NUCLEOTIDE SEQUENCE [LARGE SCALE GENOMIC DNA]</scope>
    <source>
        <strain evidence="7">160</strain>
    </source>
</reference>
<feature type="domain" description="ABC transporter" evidence="5">
    <location>
        <begin position="11"/>
        <end position="252"/>
    </location>
</feature>
<proteinExistence type="inferred from homology"/>
<evidence type="ECO:0000313" key="6">
    <source>
        <dbReference type="EMBL" id="AXI07978.1"/>
    </source>
</evidence>
<dbReference type="OrthoDB" id="9802264at2"/>
<dbReference type="GO" id="GO:0016887">
    <property type="term" value="F:ATP hydrolysis activity"/>
    <property type="evidence" value="ECO:0007669"/>
    <property type="project" value="InterPro"/>
</dbReference>
<dbReference type="AlphaFoldDB" id="A0A345PD98"/>
<dbReference type="PROSITE" id="PS50893">
    <property type="entry name" value="ABC_TRANSPORTER_2"/>
    <property type="match status" value="2"/>
</dbReference>
<dbReference type="GO" id="GO:0005524">
    <property type="term" value="F:ATP binding"/>
    <property type="evidence" value="ECO:0007669"/>
    <property type="project" value="UniProtKB-KW"/>
</dbReference>
<dbReference type="Gene3D" id="3.40.50.300">
    <property type="entry name" value="P-loop containing nucleotide triphosphate hydrolases"/>
    <property type="match status" value="2"/>
</dbReference>
<evidence type="ECO:0000259" key="5">
    <source>
        <dbReference type="PROSITE" id="PS50893"/>
    </source>
</evidence>
<dbReference type="SUPFAM" id="SSF52540">
    <property type="entry name" value="P-loop containing nucleoside triphosphate hydrolases"/>
    <property type="match status" value="2"/>
</dbReference>
<evidence type="ECO:0000256" key="2">
    <source>
        <dbReference type="ARBA" id="ARBA00022448"/>
    </source>
</evidence>
<keyword evidence="3" id="KW-0547">Nucleotide-binding</keyword>
<dbReference type="SMART" id="SM00382">
    <property type="entry name" value="AAA"/>
    <property type="match status" value="2"/>
</dbReference>
<evidence type="ECO:0000256" key="4">
    <source>
        <dbReference type="ARBA" id="ARBA00022840"/>
    </source>
</evidence>
<dbReference type="Pfam" id="PF00005">
    <property type="entry name" value="ABC_tran"/>
    <property type="match status" value="2"/>
</dbReference>
<accession>A0A345PD98</accession>